<feature type="transmembrane region" description="Helical" evidence="5">
    <location>
        <begin position="519"/>
        <end position="547"/>
    </location>
</feature>
<dbReference type="EnsemblMetazoa" id="Aqu2.1.26987_001">
    <property type="protein sequence ID" value="Aqu2.1.26987_001"/>
    <property type="gene ID" value="Aqu2.1.26987"/>
</dbReference>
<dbReference type="eggNOG" id="KOG0236">
    <property type="taxonomic scope" value="Eukaryota"/>
</dbReference>
<evidence type="ECO:0000313" key="8">
    <source>
        <dbReference type="Proteomes" id="UP000007879"/>
    </source>
</evidence>
<dbReference type="STRING" id="400682.A0A1X7UGT2"/>
<evidence type="ECO:0000256" key="1">
    <source>
        <dbReference type="ARBA" id="ARBA00004141"/>
    </source>
</evidence>
<sequence>MSVLSNTSLRSLHRMDEDERDPPAVLDVTSVSLNREQEPLLNTSSGYNKHSPGGTSWKERAKEFCYGGLRGRACFPQYPSYELVENCPCIFTPFHYFIKDRLPIIGWIRRYTLRHLISDIIAGLAVGLMVVPQAIAYAGIAGLPLQYGLYSSYMGVVVYMFFGTSKDVTLGPTAIMSLLTASIIGSSDGSGEEKVPLAILLTLLSGMVQFIIGMLNLGFLIDYIPLPVISGFTSAAAITIGFGQVKSLLGITKHVRRPFIHCVYDTFRYISHWRPWDFALGTVCIIIVIFLKYFKSHNERIFSKLEETNSSKLYHKIAHKFLWILCTGRNAVIVILAGLIGFSIAESYGSKDQDFLSLVNYTKDDGIELPPVFIPALTIANIKILGTGIIIAPFIGFLESIAISKAFARQNNYLINPTQELIALGLSNVVSSFFGSYPVTGSFSRTAVNSQSGVKTPAAGIVTCVVVLLAVIVFSQGFDYIPKTSLAAIIISAVVFMIDFKILYKIWTMKLIMENIPLLVSFLGTLVLGIEYGVPVATVLSLSILLYRHGRIRHDVIVKGNEIIVTFNGGLTYPGSEYVWKRIRNEINELSQSLPEGEMVTMVTFECSSMPEIDYTVVEGLRIGCNELKDKSINVRLVHVQLHLLDTLKRARLPNLHITASIEEA</sequence>
<dbReference type="PANTHER" id="PTHR11814">
    <property type="entry name" value="SULFATE TRANSPORTER"/>
    <property type="match status" value="1"/>
</dbReference>
<dbReference type="Pfam" id="PF01740">
    <property type="entry name" value="STAS"/>
    <property type="match status" value="1"/>
</dbReference>
<dbReference type="InterPro" id="IPR001902">
    <property type="entry name" value="SLC26A/SulP_fam"/>
</dbReference>
<keyword evidence="2 5" id="KW-0812">Transmembrane</keyword>
<dbReference type="PROSITE" id="PS50801">
    <property type="entry name" value="STAS"/>
    <property type="match status" value="1"/>
</dbReference>
<feature type="transmembrane region" description="Helical" evidence="5">
    <location>
        <begin position="486"/>
        <end position="507"/>
    </location>
</feature>
<dbReference type="Pfam" id="PF00916">
    <property type="entry name" value="Sulfate_transp"/>
    <property type="match status" value="1"/>
</dbReference>
<gene>
    <name evidence="7" type="primary">100637885</name>
</gene>
<keyword evidence="3 5" id="KW-1133">Transmembrane helix</keyword>
<feature type="transmembrane region" description="Helical" evidence="5">
    <location>
        <begin position="457"/>
        <end position="474"/>
    </location>
</feature>
<dbReference type="SUPFAM" id="SSF52091">
    <property type="entry name" value="SpoIIaa-like"/>
    <property type="match status" value="1"/>
</dbReference>
<dbReference type="InterPro" id="IPR002645">
    <property type="entry name" value="STAS_dom"/>
</dbReference>
<accession>A0A1X7UGT2</accession>
<feature type="transmembrane region" description="Helical" evidence="5">
    <location>
        <begin position="372"/>
        <end position="398"/>
    </location>
</feature>
<feature type="transmembrane region" description="Helical" evidence="5">
    <location>
        <begin position="321"/>
        <end position="345"/>
    </location>
</feature>
<dbReference type="GO" id="GO:0016020">
    <property type="term" value="C:membrane"/>
    <property type="evidence" value="ECO:0007669"/>
    <property type="project" value="UniProtKB-SubCell"/>
</dbReference>
<dbReference type="KEGG" id="aqu:100637885"/>
<feature type="transmembrane region" description="Helical" evidence="5">
    <location>
        <begin position="226"/>
        <end position="245"/>
    </location>
</feature>
<evidence type="ECO:0000256" key="2">
    <source>
        <dbReference type="ARBA" id="ARBA00022692"/>
    </source>
</evidence>
<reference evidence="8" key="1">
    <citation type="journal article" date="2010" name="Nature">
        <title>The Amphimedon queenslandica genome and the evolution of animal complexity.</title>
        <authorList>
            <person name="Srivastava M."/>
            <person name="Simakov O."/>
            <person name="Chapman J."/>
            <person name="Fahey B."/>
            <person name="Gauthier M.E."/>
            <person name="Mitros T."/>
            <person name="Richards G.S."/>
            <person name="Conaco C."/>
            <person name="Dacre M."/>
            <person name="Hellsten U."/>
            <person name="Larroux C."/>
            <person name="Putnam N.H."/>
            <person name="Stanke M."/>
            <person name="Adamska M."/>
            <person name="Darling A."/>
            <person name="Degnan S.M."/>
            <person name="Oakley T.H."/>
            <person name="Plachetzki D.C."/>
            <person name="Zhai Y."/>
            <person name="Adamski M."/>
            <person name="Calcino A."/>
            <person name="Cummins S.F."/>
            <person name="Goodstein D.M."/>
            <person name="Harris C."/>
            <person name="Jackson D.J."/>
            <person name="Leys S.P."/>
            <person name="Shu S."/>
            <person name="Woodcroft B.J."/>
            <person name="Vervoort M."/>
            <person name="Kosik K.S."/>
            <person name="Manning G."/>
            <person name="Degnan B.M."/>
            <person name="Rokhsar D.S."/>
        </authorList>
    </citation>
    <scope>NUCLEOTIDE SEQUENCE [LARGE SCALE GENOMIC DNA]</scope>
</reference>
<feature type="transmembrane region" description="Helical" evidence="5">
    <location>
        <begin position="419"/>
        <end position="437"/>
    </location>
</feature>
<comment type="subcellular location">
    <subcellularLocation>
        <location evidence="1">Membrane</location>
        <topology evidence="1">Multi-pass membrane protein</topology>
    </subcellularLocation>
</comment>
<evidence type="ECO:0000259" key="6">
    <source>
        <dbReference type="PROSITE" id="PS50801"/>
    </source>
</evidence>
<dbReference type="GO" id="GO:0055085">
    <property type="term" value="P:transmembrane transport"/>
    <property type="evidence" value="ECO:0007669"/>
    <property type="project" value="InterPro"/>
</dbReference>
<reference evidence="7" key="2">
    <citation type="submission" date="2017-05" db="UniProtKB">
        <authorList>
            <consortium name="EnsemblMetazoa"/>
        </authorList>
    </citation>
    <scope>IDENTIFICATION</scope>
</reference>
<feature type="transmembrane region" description="Helical" evidence="5">
    <location>
        <begin position="197"/>
        <end position="219"/>
    </location>
</feature>
<dbReference type="CDD" id="cd07042">
    <property type="entry name" value="STAS_SulP_like_sulfate_transporter"/>
    <property type="match status" value="1"/>
</dbReference>
<dbReference type="InParanoid" id="A0A1X7UGT2"/>
<evidence type="ECO:0000256" key="3">
    <source>
        <dbReference type="ARBA" id="ARBA00022989"/>
    </source>
</evidence>
<proteinExistence type="predicted"/>
<name>A0A1X7UGT2_AMPQE</name>
<dbReference type="InterPro" id="IPR036513">
    <property type="entry name" value="STAS_dom_sf"/>
</dbReference>
<evidence type="ECO:0000256" key="5">
    <source>
        <dbReference type="SAM" id="Phobius"/>
    </source>
</evidence>
<protein>
    <recommendedName>
        <fullName evidence="6">STAS domain-containing protein</fullName>
    </recommendedName>
</protein>
<dbReference type="Proteomes" id="UP000007879">
    <property type="component" value="Unassembled WGS sequence"/>
</dbReference>
<feature type="transmembrane region" description="Helical" evidence="5">
    <location>
        <begin position="169"/>
        <end position="185"/>
    </location>
</feature>
<feature type="transmembrane region" description="Helical" evidence="5">
    <location>
        <begin position="116"/>
        <end position="139"/>
    </location>
</feature>
<feature type="transmembrane region" description="Helical" evidence="5">
    <location>
        <begin position="276"/>
        <end position="294"/>
    </location>
</feature>
<keyword evidence="8" id="KW-1185">Reference proteome</keyword>
<dbReference type="EnsemblMetazoa" id="XM_003387938.2">
    <property type="protein sequence ID" value="XP_003387986.2"/>
    <property type="gene ID" value="LOC100637885"/>
</dbReference>
<organism evidence="7">
    <name type="scientific">Amphimedon queenslandica</name>
    <name type="common">Sponge</name>
    <dbReference type="NCBI Taxonomy" id="400682"/>
    <lineage>
        <taxon>Eukaryota</taxon>
        <taxon>Metazoa</taxon>
        <taxon>Porifera</taxon>
        <taxon>Demospongiae</taxon>
        <taxon>Heteroscleromorpha</taxon>
        <taxon>Haplosclerida</taxon>
        <taxon>Niphatidae</taxon>
        <taxon>Amphimedon</taxon>
    </lineage>
</organism>
<feature type="transmembrane region" description="Helical" evidence="5">
    <location>
        <begin position="145"/>
        <end position="162"/>
    </location>
</feature>
<evidence type="ECO:0000256" key="4">
    <source>
        <dbReference type="ARBA" id="ARBA00023136"/>
    </source>
</evidence>
<dbReference type="InterPro" id="IPR011547">
    <property type="entry name" value="SLC26A/SulP_dom"/>
</dbReference>
<keyword evidence="4 5" id="KW-0472">Membrane</keyword>
<dbReference type="OrthoDB" id="288203at2759"/>
<dbReference type="Gene3D" id="3.30.750.24">
    <property type="entry name" value="STAS domain"/>
    <property type="match status" value="1"/>
</dbReference>
<evidence type="ECO:0000313" key="7">
    <source>
        <dbReference type="EnsemblMetazoa" id="Aqu2.1.26987_001"/>
    </source>
</evidence>
<dbReference type="AlphaFoldDB" id="A0A1X7UGT2"/>
<feature type="domain" description="STAS" evidence="6">
    <location>
        <begin position="563"/>
        <end position="665"/>
    </location>
</feature>